<gene>
    <name evidence="2" type="ORF">SLNWT_6912</name>
</gene>
<dbReference type="PANTHER" id="PTHR43689">
    <property type="entry name" value="HYDROLASE"/>
    <property type="match status" value="1"/>
</dbReference>
<evidence type="ECO:0000259" key="1">
    <source>
        <dbReference type="Pfam" id="PF00561"/>
    </source>
</evidence>
<dbReference type="InterPro" id="IPR029058">
    <property type="entry name" value="AB_hydrolase_fold"/>
</dbReference>
<dbReference type="GO" id="GO:0016787">
    <property type="term" value="F:hydrolase activity"/>
    <property type="evidence" value="ECO:0007669"/>
    <property type="project" value="UniProtKB-KW"/>
</dbReference>
<dbReference type="PRINTS" id="PR00412">
    <property type="entry name" value="EPOXHYDRLASE"/>
</dbReference>
<evidence type="ECO:0000313" key="2">
    <source>
        <dbReference type="EMBL" id="AJE87288.1"/>
    </source>
</evidence>
<dbReference type="PRINTS" id="PR00111">
    <property type="entry name" value="ABHYDROLASE"/>
</dbReference>
<reference evidence="2 3" key="1">
    <citation type="submission" date="2015-01" db="EMBL/GenBank/DDBJ databases">
        <title>Enhanced salinomycin production by adjusting the supply of polyketide extender units in Streptomyce albus DSM 41398.</title>
        <authorList>
            <person name="Lu C."/>
        </authorList>
    </citation>
    <scope>NUCLEOTIDE SEQUENCE [LARGE SCALE GENOMIC DNA]</scope>
    <source>
        <strain evidence="3">ATCC 21838 / DSM 41398 / FERM P-419 / JCM 4703 / NBRC 107858</strain>
    </source>
</reference>
<keyword evidence="2" id="KW-0378">Hydrolase</keyword>
<dbReference type="Pfam" id="PF00561">
    <property type="entry name" value="Abhydrolase_1"/>
    <property type="match status" value="1"/>
</dbReference>
<feature type="domain" description="AB hydrolase-1" evidence="1">
    <location>
        <begin position="39"/>
        <end position="283"/>
    </location>
</feature>
<dbReference type="KEGG" id="sals:SLNWT_6912"/>
<dbReference type="AlphaFoldDB" id="A0A0B5EWV7"/>
<keyword evidence="3" id="KW-1185">Reference proteome</keyword>
<dbReference type="EMBL" id="CP010519">
    <property type="protein sequence ID" value="AJE87288.1"/>
    <property type="molecule type" value="Genomic_DNA"/>
</dbReference>
<proteinExistence type="predicted"/>
<dbReference type="InterPro" id="IPR000073">
    <property type="entry name" value="AB_hydrolase_1"/>
</dbReference>
<evidence type="ECO:0000313" key="3">
    <source>
        <dbReference type="Proteomes" id="UP000031523"/>
    </source>
</evidence>
<accession>A0A0B5EWV7</accession>
<dbReference type="InterPro" id="IPR000639">
    <property type="entry name" value="Epox_hydrolase-like"/>
</dbReference>
<protein>
    <submittedName>
        <fullName evidence="2">2-hydroxy-6-oxo-7-methylocta-2,4-dienoate hydrolase</fullName>
    </submittedName>
</protein>
<dbReference type="Gene3D" id="3.40.50.1820">
    <property type="entry name" value="alpha/beta hydrolase"/>
    <property type="match status" value="1"/>
</dbReference>
<organism evidence="2 3">
    <name type="scientific">Streptomyces albus (strain ATCC 21838 / DSM 41398 / FERM P-419 / JCM 4703 / NBRC 107858)</name>
    <dbReference type="NCBI Taxonomy" id="1081613"/>
    <lineage>
        <taxon>Bacteria</taxon>
        <taxon>Bacillati</taxon>
        <taxon>Actinomycetota</taxon>
        <taxon>Actinomycetes</taxon>
        <taxon>Kitasatosporales</taxon>
        <taxon>Streptomycetaceae</taxon>
        <taxon>Streptomyces</taxon>
    </lineage>
</organism>
<dbReference type="PANTHER" id="PTHR43689:SF8">
    <property type="entry name" value="ALPHA_BETA-HYDROLASES SUPERFAMILY PROTEIN"/>
    <property type="match status" value="1"/>
</dbReference>
<dbReference type="Proteomes" id="UP000031523">
    <property type="component" value="Chromosome"/>
</dbReference>
<sequence>MALTTENLVEVPGMASRWVRLASGARAHYMTSGEHGPAVVLLHGGLPGSSGLAGWRFMAPYLGERGFRVYCPDMPAFGLSDVRPEHWPRGMEDFVDFIDEFADALCLDRFHLAGNSMGCMNTVNYTVAHPDRVLSFALIAGDIGDVVPEDVKPPQGQFHMTAYDGTREGMRNMMEAIIHRTEAVSDDLVEMRYLSARDRLEAHRQFWPTLLQYRHLVPWSDQNRAARLATKGRLDRLDIPGIYLYGRQDILTPVEWGYTQEDHLPHVQFFYPDDCGHQGQTDRPDLFNPLFHEFFAHGTVPGELADNAGVSDRRPELPLVKRG</sequence>
<name>A0A0B5EWV7_STRA4</name>
<dbReference type="SUPFAM" id="SSF53474">
    <property type="entry name" value="alpha/beta-Hydrolases"/>
    <property type="match status" value="1"/>
</dbReference>